<dbReference type="GO" id="GO:0006355">
    <property type="term" value="P:regulation of DNA-templated transcription"/>
    <property type="evidence" value="ECO:0007669"/>
    <property type="project" value="InterPro"/>
</dbReference>
<feature type="compositionally biased region" description="Low complexity" evidence="16">
    <location>
        <begin position="383"/>
        <end position="400"/>
    </location>
</feature>
<evidence type="ECO:0000256" key="2">
    <source>
        <dbReference type="ARBA" id="ARBA00019059"/>
    </source>
</evidence>
<evidence type="ECO:0000256" key="15">
    <source>
        <dbReference type="RuleBase" id="RU365013"/>
    </source>
</evidence>
<evidence type="ECO:0000256" key="8">
    <source>
        <dbReference type="ARBA" id="ARBA00023012"/>
    </source>
</evidence>
<keyword evidence="11 15" id="KW-0010">Activator</keyword>
<comment type="subcellular location">
    <subcellularLocation>
        <location evidence="1 15">Cytoplasm</location>
    </subcellularLocation>
</comment>
<dbReference type="PRINTS" id="PR01590">
    <property type="entry name" value="HTHFIS"/>
</dbReference>
<sequence>MKPIWIVDDDQSIRWVLEKALARENFATRSFANVREASAALDHDSPQVLVSDIRMPGGSGLELLQTVRDKVPGLPVIIMTAFSDLDSAVAAFQGGAFEYLAKPFDIDKAVELIRRAVDESMRGEQTWDDRVAEAPEMLGQAPAMQDMFRAIGRLSHSAATVLITGESGTGKELVARALHRHSPRANGPFIALNTAAIPKDLLESELFGHERGAFTGAQAMRQGRFEQAENGTLFLDEIGDMPFDLQTRLLRVLSDGQFYRVGGHNPLRANVRVIAATHQNLEARVRQGLFREDLYHRLNVIRLRLPALRERSEDIPLLTRHFLQKSARDLGVEPKRVSDEALAYLASLPFPGNVRQLENLANWLTVMAPAQTIEIKDLPPDLGPAHSGGSEPGAGAAAGATTDGAVATNAGFTVGAPLAGANASTLVHPAGASVATALSAWEGGLRTEVARMLRENAADVMDELARRFEAAVIREALDFTRGRKVEAAERLGIGRNTITRKIQELNLEP</sequence>
<dbReference type="InterPro" id="IPR011006">
    <property type="entry name" value="CheY-like_superfamily"/>
</dbReference>
<evidence type="ECO:0000256" key="10">
    <source>
        <dbReference type="ARBA" id="ARBA00023125"/>
    </source>
</evidence>
<reference evidence="19 21" key="1">
    <citation type="submission" date="2010-04" db="EMBL/GenBank/DDBJ databases">
        <title>Complete sequence of chromosome 1 of Burkholderia sp. CCGE1002.</title>
        <authorList>
            <consortium name="US DOE Joint Genome Institute"/>
            <person name="Lucas S."/>
            <person name="Copeland A."/>
            <person name="Lapidus A."/>
            <person name="Cheng J.-F."/>
            <person name="Bruce D."/>
            <person name="Goodwin L."/>
            <person name="Pitluck S."/>
            <person name="Chertkov O."/>
            <person name="Detter J.C."/>
            <person name="Han C."/>
            <person name="Tapia R."/>
            <person name="Land M."/>
            <person name="Hauser L."/>
            <person name="Kyrpides N."/>
            <person name="Ovchinnikova G."/>
            <person name="Martinez-Romero E."/>
            <person name="Hernandez M.A.R."/>
            <person name="Tiedje J.M."/>
            <person name="Woyke T."/>
        </authorList>
    </citation>
    <scope>NUCLEOTIDE SEQUENCE [LARGE SCALE GENOMIC DNA]</scope>
    <source>
        <strain evidence="19 21">CCGE1002</strain>
    </source>
</reference>
<dbReference type="GO" id="GO:0006808">
    <property type="term" value="P:regulation of nitrogen utilization"/>
    <property type="evidence" value="ECO:0007669"/>
    <property type="project" value="UniProtKB-UniRule"/>
</dbReference>
<dbReference type="GeneID" id="301093256"/>
<dbReference type="InterPro" id="IPR025662">
    <property type="entry name" value="Sigma_54_int_dom_ATP-bd_1"/>
</dbReference>
<dbReference type="Pfam" id="PF02954">
    <property type="entry name" value="HTH_8"/>
    <property type="match status" value="1"/>
</dbReference>
<evidence type="ECO:0000256" key="13">
    <source>
        <dbReference type="ARBA" id="ARBA00023231"/>
    </source>
</evidence>
<keyword evidence="10 15" id="KW-0238">DNA-binding</keyword>
<dbReference type="PANTHER" id="PTHR32071:SF95">
    <property type="entry name" value="DNA-BINDING TRANSCRIPTIONAL REGULATOR NTRC"/>
    <property type="match status" value="1"/>
</dbReference>
<reference evidence="19 21" key="2">
    <citation type="journal article" date="2012" name="J. Bacteriol.">
        <title>Genome Sequences of Burkholderia sp. Strains CCGE1002 and H160, Isolated from Legume Nodules in Mexico and Brazil.</title>
        <authorList>
            <person name="Ormeno-Orrillo E."/>
            <person name="Rogel M.A."/>
            <person name="Chueire L.M."/>
            <person name="Tiedje J.M."/>
            <person name="Martinez-Romero E."/>
            <person name="Hungria M."/>
        </authorList>
    </citation>
    <scope>NUCLEOTIDE SEQUENCE [LARGE SCALE GENOMIC DNA]</scope>
    <source>
        <strain evidence="19 21">CCGE1002</strain>
    </source>
</reference>
<dbReference type="Gene3D" id="3.40.50.2300">
    <property type="match status" value="1"/>
</dbReference>
<evidence type="ECO:0000313" key="20">
    <source>
        <dbReference type="EMBL" id="MBB5425169.1"/>
    </source>
</evidence>
<dbReference type="CDD" id="cd00009">
    <property type="entry name" value="AAA"/>
    <property type="match status" value="1"/>
</dbReference>
<dbReference type="EMBL" id="JACHDD010000005">
    <property type="protein sequence ID" value="MBB5425169.1"/>
    <property type="molecule type" value="Genomic_DNA"/>
</dbReference>
<dbReference type="InterPro" id="IPR009057">
    <property type="entry name" value="Homeodomain-like_sf"/>
</dbReference>
<accession>D5W980</accession>
<dbReference type="InterPro" id="IPR025943">
    <property type="entry name" value="Sigma_54_int_dom_ATP-bd_2"/>
</dbReference>
<dbReference type="SMART" id="SM00448">
    <property type="entry name" value="REC"/>
    <property type="match status" value="1"/>
</dbReference>
<dbReference type="InterPro" id="IPR058031">
    <property type="entry name" value="AAA_lid_NorR"/>
</dbReference>
<dbReference type="GO" id="GO:0005737">
    <property type="term" value="C:cytoplasm"/>
    <property type="evidence" value="ECO:0007669"/>
    <property type="project" value="UniProtKB-SubCell"/>
</dbReference>
<dbReference type="InterPro" id="IPR027417">
    <property type="entry name" value="P-loop_NTPase"/>
</dbReference>
<dbReference type="PROSITE" id="PS00688">
    <property type="entry name" value="SIGMA54_INTERACT_3"/>
    <property type="match status" value="1"/>
</dbReference>
<evidence type="ECO:0000256" key="12">
    <source>
        <dbReference type="ARBA" id="ARBA00023163"/>
    </source>
</evidence>
<evidence type="ECO:0000313" key="21">
    <source>
        <dbReference type="Proteomes" id="UP000002190"/>
    </source>
</evidence>
<evidence type="ECO:0000259" key="18">
    <source>
        <dbReference type="PROSITE" id="PS50110"/>
    </source>
</evidence>
<protein>
    <recommendedName>
        <fullName evidence="2 15">DNA-binding transcriptional regulator NtrC</fullName>
    </recommendedName>
    <alternativeName>
        <fullName evidence="15">Nitrogen regulation protein NR(I)</fullName>
    </alternativeName>
</protein>
<evidence type="ECO:0000256" key="7">
    <source>
        <dbReference type="ARBA" id="ARBA00022840"/>
    </source>
</evidence>
<dbReference type="KEGG" id="bge:BC1002_1912"/>
<evidence type="ECO:0000313" key="19">
    <source>
        <dbReference type="EMBL" id="ADG15975.1"/>
    </source>
</evidence>
<dbReference type="STRING" id="640511.BC1002_1912"/>
<reference evidence="20 22" key="3">
    <citation type="submission" date="2020-08" db="EMBL/GenBank/DDBJ databases">
        <title>Genomic Encyclopedia of Type Strains, Phase IV (KMG-V): Genome sequencing to study the core and pangenomes of soil and plant-associated prokaryotes.</title>
        <authorList>
            <person name="Whitman W."/>
        </authorList>
    </citation>
    <scope>NUCLEOTIDE SEQUENCE [LARGE SCALE GENOMIC DNA]</scope>
    <source>
        <strain evidence="20 22">JPY158</strain>
    </source>
</reference>
<dbReference type="FunFam" id="3.40.50.300:FF:000006">
    <property type="entry name" value="DNA-binding transcriptional regulator NtrC"/>
    <property type="match status" value="1"/>
</dbReference>
<dbReference type="Pfam" id="PF00072">
    <property type="entry name" value="Response_reg"/>
    <property type="match status" value="1"/>
</dbReference>
<dbReference type="Gene3D" id="1.10.8.60">
    <property type="match status" value="1"/>
</dbReference>
<evidence type="ECO:0000256" key="1">
    <source>
        <dbReference type="ARBA" id="ARBA00004496"/>
    </source>
</evidence>
<evidence type="ECO:0000256" key="16">
    <source>
        <dbReference type="SAM" id="MobiDB-lite"/>
    </source>
</evidence>
<evidence type="ECO:0000256" key="4">
    <source>
        <dbReference type="ARBA" id="ARBA00022491"/>
    </source>
</evidence>
<dbReference type="AlphaFoldDB" id="D5W980"/>
<feature type="modified residue" description="4-aspartylphosphate" evidence="14">
    <location>
        <position position="52"/>
    </location>
</feature>
<feature type="domain" description="Response regulatory" evidence="18">
    <location>
        <begin position="3"/>
        <end position="117"/>
    </location>
</feature>
<dbReference type="InterPro" id="IPR003593">
    <property type="entry name" value="AAA+_ATPase"/>
</dbReference>
<evidence type="ECO:0000313" key="22">
    <source>
        <dbReference type="Proteomes" id="UP000592780"/>
    </source>
</evidence>
<dbReference type="Gene3D" id="1.10.10.60">
    <property type="entry name" value="Homeodomain-like"/>
    <property type="match status" value="1"/>
</dbReference>
<keyword evidence="7 15" id="KW-0067">ATP-binding</keyword>
<evidence type="ECO:0000256" key="9">
    <source>
        <dbReference type="ARBA" id="ARBA00023015"/>
    </source>
</evidence>
<dbReference type="RefSeq" id="WP_013089838.1">
    <property type="nucleotide sequence ID" value="NC_014117.1"/>
</dbReference>
<dbReference type="PROSITE" id="PS50110">
    <property type="entry name" value="RESPONSE_REGULATORY"/>
    <property type="match status" value="1"/>
</dbReference>
<accession>A0A6I1PLB7</accession>
<dbReference type="NCBIfam" id="NF008176">
    <property type="entry name" value="PRK10923.1"/>
    <property type="match status" value="1"/>
</dbReference>
<dbReference type="NCBIfam" id="TIGR01818">
    <property type="entry name" value="ntrC"/>
    <property type="match status" value="1"/>
</dbReference>
<dbReference type="CDD" id="cd19919">
    <property type="entry name" value="REC_NtrC"/>
    <property type="match status" value="1"/>
</dbReference>
<dbReference type="Proteomes" id="UP000592780">
    <property type="component" value="Unassembled WGS sequence"/>
</dbReference>
<dbReference type="Pfam" id="PF25601">
    <property type="entry name" value="AAA_lid_14"/>
    <property type="match status" value="1"/>
</dbReference>
<dbReference type="SUPFAM" id="SSF52172">
    <property type="entry name" value="CheY-like"/>
    <property type="match status" value="1"/>
</dbReference>
<dbReference type="PROSITE" id="PS50045">
    <property type="entry name" value="SIGMA54_INTERACT_4"/>
    <property type="match status" value="1"/>
</dbReference>
<dbReference type="PANTHER" id="PTHR32071">
    <property type="entry name" value="TRANSCRIPTIONAL REGULATORY PROTEIN"/>
    <property type="match status" value="1"/>
</dbReference>
<gene>
    <name evidence="15" type="primary">ntrC</name>
    <name evidence="19" type="ordered locus">BC1002_1912</name>
    <name evidence="20" type="ORF">HDG40_003323</name>
</gene>
<dbReference type="GO" id="GO:0005524">
    <property type="term" value="F:ATP binding"/>
    <property type="evidence" value="ECO:0007669"/>
    <property type="project" value="UniProtKB-KW"/>
</dbReference>
<dbReference type="Pfam" id="PF00158">
    <property type="entry name" value="Sigma54_activat"/>
    <property type="match status" value="1"/>
</dbReference>
<name>D5W980_PARAM</name>
<evidence type="ECO:0000256" key="6">
    <source>
        <dbReference type="ARBA" id="ARBA00022741"/>
    </source>
</evidence>
<dbReference type="GO" id="GO:0043565">
    <property type="term" value="F:sequence-specific DNA binding"/>
    <property type="evidence" value="ECO:0007669"/>
    <property type="project" value="InterPro"/>
</dbReference>
<dbReference type="eggNOG" id="COG2204">
    <property type="taxonomic scope" value="Bacteria"/>
</dbReference>
<dbReference type="FunFam" id="1.10.8.60:FF:000014">
    <property type="entry name" value="DNA-binding transcriptional regulator NtrC"/>
    <property type="match status" value="1"/>
</dbReference>
<dbReference type="OrthoDB" id="9761705at2"/>
<dbReference type="InterPro" id="IPR025944">
    <property type="entry name" value="Sigma_54_int_dom_CS"/>
</dbReference>
<dbReference type="PROSITE" id="PS00676">
    <property type="entry name" value="SIGMA54_INTERACT_2"/>
    <property type="match status" value="1"/>
</dbReference>
<dbReference type="SMART" id="SM00382">
    <property type="entry name" value="AAA"/>
    <property type="match status" value="1"/>
</dbReference>
<feature type="domain" description="Sigma-54 factor interaction" evidence="17">
    <location>
        <begin position="137"/>
        <end position="366"/>
    </location>
</feature>
<feature type="region of interest" description="Disordered" evidence="16">
    <location>
        <begin position="377"/>
        <end position="400"/>
    </location>
</feature>
<keyword evidence="5 14" id="KW-0597">Phosphoprotein</keyword>
<dbReference type="Proteomes" id="UP000002190">
    <property type="component" value="Chromosome 1"/>
</dbReference>
<comment type="function">
    <text evidence="15">Member of the two-component regulatory system NtrB/NtrC, which controls expression of the nitrogen-regulated (ntr) genes in response to nitrogen limitation. Phosphorylated NtrC binds directly to DNA and stimulates the formation of open promoter-sigma54-RNA polymerase complexes.</text>
</comment>
<keyword evidence="22" id="KW-1185">Reference proteome</keyword>
<evidence type="ECO:0000256" key="11">
    <source>
        <dbReference type="ARBA" id="ARBA00023159"/>
    </source>
</evidence>
<keyword evidence="8 15" id="KW-0902">Two-component regulatory system</keyword>
<dbReference type="SUPFAM" id="SSF52540">
    <property type="entry name" value="P-loop containing nucleoside triphosphate hydrolases"/>
    <property type="match status" value="1"/>
</dbReference>
<evidence type="ECO:0000256" key="3">
    <source>
        <dbReference type="ARBA" id="ARBA00022490"/>
    </source>
</evidence>
<organism evidence="19 21">
    <name type="scientific">Paraburkholderia atlantica</name>
    <dbReference type="NCBI Taxonomy" id="2654982"/>
    <lineage>
        <taxon>Bacteria</taxon>
        <taxon>Pseudomonadati</taxon>
        <taxon>Pseudomonadota</taxon>
        <taxon>Betaproteobacteria</taxon>
        <taxon>Burkholderiales</taxon>
        <taxon>Burkholderiaceae</taxon>
        <taxon>Paraburkholderia</taxon>
    </lineage>
</organism>
<dbReference type="PROSITE" id="PS00675">
    <property type="entry name" value="SIGMA54_INTERACT_1"/>
    <property type="match status" value="1"/>
</dbReference>
<dbReference type="Gene3D" id="3.40.50.300">
    <property type="entry name" value="P-loop containing nucleotide triphosphate hydrolases"/>
    <property type="match status" value="1"/>
</dbReference>
<dbReference type="InterPro" id="IPR010114">
    <property type="entry name" value="Transcript_reg_NtrC"/>
</dbReference>
<proteinExistence type="predicted"/>
<keyword evidence="12 15" id="KW-0804">Transcription</keyword>
<keyword evidence="13 15" id="KW-0535">Nitrogen fixation</keyword>
<evidence type="ECO:0000256" key="5">
    <source>
        <dbReference type="ARBA" id="ARBA00022553"/>
    </source>
</evidence>
<evidence type="ECO:0000256" key="14">
    <source>
        <dbReference type="PROSITE-ProRule" id="PRU00169"/>
    </source>
</evidence>
<dbReference type="HOGENOM" id="CLU_000445_0_6_4"/>
<keyword evidence="9 15" id="KW-0805">Transcription regulation</keyword>
<dbReference type="EMBL" id="CP002013">
    <property type="protein sequence ID" value="ADG15975.1"/>
    <property type="molecule type" value="Genomic_DNA"/>
</dbReference>
<keyword evidence="6 15" id="KW-0547">Nucleotide-binding</keyword>
<dbReference type="GO" id="GO:0000156">
    <property type="term" value="F:phosphorelay response regulator activity"/>
    <property type="evidence" value="ECO:0007669"/>
    <property type="project" value="UniProtKB-UniRule"/>
</dbReference>
<dbReference type="FunFam" id="3.40.50.2300:FF:000018">
    <property type="entry name" value="DNA-binding transcriptional regulator NtrC"/>
    <property type="match status" value="1"/>
</dbReference>
<dbReference type="InterPro" id="IPR002078">
    <property type="entry name" value="Sigma_54_int"/>
</dbReference>
<dbReference type="SUPFAM" id="SSF46689">
    <property type="entry name" value="Homeodomain-like"/>
    <property type="match status" value="1"/>
</dbReference>
<keyword evidence="4 15" id="KW-0678">Repressor</keyword>
<dbReference type="InterPro" id="IPR002197">
    <property type="entry name" value="HTH_Fis"/>
</dbReference>
<evidence type="ECO:0000259" key="17">
    <source>
        <dbReference type="PROSITE" id="PS50045"/>
    </source>
</evidence>
<dbReference type="InterPro" id="IPR001789">
    <property type="entry name" value="Sig_transdc_resp-reg_receiver"/>
</dbReference>
<keyword evidence="3 15" id="KW-0963">Cytoplasm</keyword>